<reference evidence="2 3" key="1">
    <citation type="submission" date="2014-04" db="EMBL/GenBank/DDBJ databases">
        <authorList>
            <consortium name="DOE Joint Genome Institute"/>
            <person name="Kuo A."/>
            <person name="Girlanda M."/>
            <person name="Perotto S."/>
            <person name="Kohler A."/>
            <person name="Nagy L.G."/>
            <person name="Floudas D."/>
            <person name="Copeland A."/>
            <person name="Barry K.W."/>
            <person name="Cichocki N."/>
            <person name="Veneault-Fourrey C."/>
            <person name="LaButti K."/>
            <person name="Lindquist E.A."/>
            <person name="Lipzen A."/>
            <person name="Lundell T."/>
            <person name="Morin E."/>
            <person name="Murat C."/>
            <person name="Sun H."/>
            <person name="Tunlid A."/>
            <person name="Henrissat B."/>
            <person name="Grigoriev I.V."/>
            <person name="Hibbett D.S."/>
            <person name="Martin F."/>
            <person name="Nordberg H.P."/>
            <person name="Cantor M.N."/>
            <person name="Hua S.X."/>
        </authorList>
    </citation>
    <scope>NUCLEOTIDE SEQUENCE [LARGE SCALE GENOMIC DNA]</scope>
    <source>
        <strain evidence="2 3">MUT 4182</strain>
    </source>
</reference>
<accession>A0A0C3LY72</accession>
<dbReference type="Proteomes" id="UP000054248">
    <property type="component" value="Unassembled WGS sequence"/>
</dbReference>
<dbReference type="HOGENOM" id="CLU_2672939_0_0_1"/>
<name>A0A0C3LY72_9AGAM</name>
<evidence type="ECO:0000256" key="1">
    <source>
        <dbReference type="SAM" id="MobiDB-lite"/>
    </source>
</evidence>
<evidence type="ECO:0000313" key="2">
    <source>
        <dbReference type="EMBL" id="KIO26372.1"/>
    </source>
</evidence>
<organism evidence="2 3">
    <name type="scientific">Tulasnella calospora MUT 4182</name>
    <dbReference type="NCBI Taxonomy" id="1051891"/>
    <lineage>
        <taxon>Eukaryota</taxon>
        <taxon>Fungi</taxon>
        <taxon>Dikarya</taxon>
        <taxon>Basidiomycota</taxon>
        <taxon>Agaricomycotina</taxon>
        <taxon>Agaricomycetes</taxon>
        <taxon>Cantharellales</taxon>
        <taxon>Tulasnellaceae</taxon>
        <taxon>Tulasnella</taxon>
    </lineage>
</organism>
<reference evidence="3" key="2">
    <citation type="submission" date="2015-01" db="EMBL/GenBank/DDBJ databases">
        <title>Evolutionary Origins and Diversification of the Mycorrhizal Mutualists.</title>
        <authorList>
            <consortium name="DOE Joint Genome Institute"/>
            <consortium name="Mycorrhizal Genomics Consortium"/>
            <person name="Kohler A."/>
            <person name="Kuo A."/>
            <person name="Nagy L.G."/>
            <person name="Floudas D."/>
            <person name="Copeland A."/>
            <person name="Barry K.W."/>
            <person name="Cichocki N."/>
            <person name="Veneault-Fourrey C."/>
            <person name="LaButti K."/>
            <person name="Lindquist E.A."/>
            <person name="Lipzen A."/>
            <person name="Lundell T."/>
            <person name="Morin E."/>
            <person name="Murat C."/>
            <person name="Riley R."/>
            <person name="Ohm R."/>
            <person name="Sun H."/>
            <person name="Tunlid A."/>
            <person name="Henrissat B."/>
            <person name="Grigoriev I.V."/>
            <person name="Hibbett D.S."/>
            <person name="Martin F."/>
        </authorList>
    </citation>
    <scope>NUCLEOTIDE SEQUENCE [LARGE SCALE GENOMIC DNA]</scope>
    <source>
        <strain evidence="3">MUT 4182</strain>
    </source>
</reference>
<protein>
    <submittedName>
        <fullName evidence="2">Uncharacterized protein</fullName>
    </submittedName>
</protein>
<keyword evidence="3" id="KW-1185">Reference proteome</keyword>
<feature type="region of interest" description="Disordered" evidence="1">
    <location>
        <begin position="13"/>
        <end position="33"/>
    </location>
</feature>
<dbReference type="AlphaFoldDB" id="A0A0C3LY72"/>
<evidence type="ECO:0000313" key="3">
    <source>
        <dbReference type="Proteomes" id="UP000054248"/>
    </source>
</evidence>
<gene>
    <name evidence="2" type="ORF">M407DRAFT_243746</name>
</gene>
<sequence length="75" mass="8202">MALLTCIQRAKLPSLPNPPENAQLTPLQNHDTPLPSVVTTRISGISTIRSTTTSSWYTAAHMMSAVPTLIRYLQP</sequence>
<dbReference type="EMBL" id="KN823025">
    <property type="protein sequence ID" value="KIO26372.1"/>
    <property type="molecule type" value="Genomic_DNA"/>
</dbReference>
<feature type="compositionally biased region" description="Polar residues" evidence="1">
    <location>
        <begin position="20"/>
        <end position="31"/>
    </location>
</feature>
<proteinExistence type="predicted"/>